<dbReference type="NCBIfam" id="NF047412">
    <property type="entry name" value="sig_GCG_CRPN_rpt"/>
    <property type="match status" value="1"/>
</dbReference>
<comment type="caution">
    <text evidence="2">The sequence shown here is derived from an EMBL/GenBank/DDBJ whole genome shotgun (WGS) entry which is preliminary data.</text>
</comment>
<gene>
    <name evidence="1" type="ORF">GGE46_000286</name>
    <name evidence="2" type="ORF">GGE57_000286</name>
</gene>
<proteinExistence type="predicted"/>
<evidence type="ECO:0000313" key="3">
    <source>
        <dbReference type="Proteomes" id="UP000523431"/>
    </source>
</evidence>
<accession>A0A7W6ZDC4</accession>
<evidence type="ECO:0000313" key="2">
    <source>
        <dbReference type="EMBL" id="MBB4533577.1"/>
    </source>
</evidence>
<protein>
    <submittedName>
        <fullName evidence="2">Uncharacterized protein</fullName>
    </submittedName>
</protein>
<evidence type="ECO:0000313" key="4">
    <source>
        <dbReference type="Proteomes" id="UP000557344"/>
    </source>
</evidence>
<dbReference type="Proteomes" id="UP000557344">
    <property type="component" value="Unassembled WGS sequence"/>
</dbReference>
<name>A0A7W6ZDC4_RHIET</name>
<organism evidence="2 3">
    <name type="scientific">Rhizobium etli</name>
    <dbReference type="NCBI Taxonomy" id="29449"/>
    <lineage>
        <taxon>Bacteria</taxon>
        <taxon>Pseudomonadati</taxon>
        <taxon>Pseudomonadota</taxon>
        <taxon>Alphaproteobacteria</taxon>
        <taxon>Hyphomicrobiales</taxon>
        <taxon>Rhizobiaceae</taxon>
        <taxon>Rhizobium/Agrobacterium group</taxon>
        <taxon>Rhizobium</taxon>
    </lineage>
</organism>
<dbReference type="Proteomes" id="UP000523431">
    <property type="component" value="Unassembled WGS sequence"/>
</dbReference>
<evidence type="ECO:0000313" key="1">
    <source>
        <dbReference type="EMBL" id="MBB4477745.1"/>
    </source>
</evidence>
<sequence length="169" mass="19663">MNDFSRGVGRFSSACSCGKNGRPALRPAVKKQGFFTCKHECPVHLQFNLAALKWVRLDEMEFSMKALSIAAALLAGSLSIGSAQAMPMGTINVESKVTSDVTKVDYACGRGWHLNRWGECRRNWRRPPPVAFYGGPPRWGWERRHRDWDGPRWRHERRWDRERRWRDDY</sequence>
<reference evidence="3 4" key="1">
    <citation type="submission" date="2020-08" db="EMBL/GenBank/DDBJ databases">
        <title>Genomic Encyclopedia of Type Strains, Phase IV (KMG-V): Genome sequencing to study the core and pangenomes of soil and plant-associated prokaryotes.</title>
        <authorList>
            <person name="Whitman W."/>
        </authorList>
    </citation>
    <scope>NUCLEOTIDE SEQUENCE [LARGE SCALE GENOMIC DNA]</scope>
    <source>
        <strain evidence="1 4">SEMIA 471</strain>
        <strain evidence="2 3">SEMIA 489</strain>
    </source>
</reference>
<dbReference type="InterPro" id="IPR058110">
    <property type="entry name" value="GCG_CRPN_dom"/>
</dbReference>
<dbReference type="EMBL" id="JACIID010000001">
    <property type="protein sequence ID" value="MBB4533577.1"/>
    <property type="molecule type" value="Genomic_DNA"/>
</dbReference>
<dbReference type="AlphaFoldDB" id="A0A7W6ZDC4"/>
<dbReference type="EMBL" id="JACIHU010000001">
    <property type="protein sequence ID" value="MBB4477745.1"/>
    <property type="molecule type" value="Genomic_DNA"/>
</dbReference>